<evidence type="ECO:0000259" key="1">
    <source>
        <dbReference type="Pfam" id="PF07638"/>
    </source>
</evidence>
<evidence type="ECO:0000313" key="2">
    <source>
        <dbReference type="EMBL" id="GFE81644.1"/>
    </source>
</evidence>
<dbReference type="InterPro" id="IPR036388">
    <property type="entry name" value="WH-like_DNA-bd_sf"/>
</dbReference>
<sequence>MSTADAIHPTPVSMPGLAARVLASLSSSTREELCEHAADCSSRLRATLETLFVNRFGGHHEGFERLRFLFFVAPLVRRLVIGSANLNHRVRGTDVTFADVKAWLAWLDAMDPLCARMIDLRYFAGVSIKETARLLDLRPDAVVRELRFARAWLNIKVS</sequence>
<dbReference type="EMBL" id="BLJN01000003">
    <property type="protein sequence ID" value="GFE81644.1"/>
    <property type="molecule type" value="Genomic_DNA"/>
</dbReference>
<accession>A0A829YEC6</accession>
<dbReference type="RefSeq" id="WP_161813261.1">
    <property type="nucleotide sequence ID" value="NZ_BLJN01000003.1"/>
</dbReference>
<keyword evidence="3" id="KW-1185">Reference proteome</keyword>
<dbReference type="Gene3D" id="1.10.10.10">
    <property type="entry name" value="Winged helix-like DNA-binding domain superfamily/Winged helix DNA-binding domain"/>
    <property type="match status" value="1"/>
</dbReference>
<protein>
    <recommendedName>
        <fullName evidence="1">RNA polymerase sigma-70 ECF-like HTH domain-containing protein</fullName>
    </recommendedName>
</protein>
<dbReference type="Proteomes" id="UP000445000">
    <property type="component" value="Unassembled WGS sequence"/>
</dbReference>
<name>A0A829YEC6_9GAMM</name>
<evidence type="ECO:0000313" key="3">
    <source>
        <dbReference type="Proteomes" id="UP000445000"/>
    </source>
</evidence>
<organism evidence="2 3">
    <name type="scientific">Steroidobacter agaridevorans</name>
    <dbReference type="NCBI Taxonomy" id="2695856"/>
    <lineage>
        <taxon>Bacteria</taxon>
        <taxon>Pseudomonadati</taxon>
        <taxon>Pseudomonadota</taxon>
        <taxon>Gammaproteobacteria</taxon>
        <taxon>Steroidobacterales</taxon>
        <taxon>Steroidobacteraceae</taxon>
        <taxon>Steroidobacter</taxon>
    </lineage>
</organism>
<comment type="caution">
    <text evidence="2">The sequence shown here is derived from an EMBL/GenBank/DDBJ whole genome shotgun (WGS) entry which is preliminary data.</text>
</comment>
<feature type="domain" description="RNA polymerase sigma-70 ECF-like HTH" evidence="1">
    <location>
        <begin position="104"/>
        <end position="155"/>
    </location>
</feature>
<gene>
    <name evidence="2" type="ORF">GCM10011487_36440</name>
</gene>
<proteinExistence type="predicted"/>
<reference evidence="3" key="1">
    <citation type="submission" date="2020-01" db="EMBL/GenBank/DDBJ databases">
        <title>'Steroidobacter agaridevorans' sp. nov., agar-degrading bacteria isolated from rhizosphere soils.</title>
        <authorList>
            <person name="Ikenaga M."/>
            <person name="Kataoka M."/>
            <person name="Murouchi A."/>
            <person name="Katsuragi S."/>
            <person name="Sakai M."/>
        </authorList>
    </citation>
    <scope>NUCLEOTIDE SEQUENCE [LARGE SCALE GENOMIC DNA]</scope>
    <source>
        <strain evidence="3">YU21-B</strain>
    </source>
</reference>
<dbReference type="AlphaFoldDB" id="A0A829YEC6"/>
<dbReference type="InterPro" id="IPR013324">
    <property type="entry name" value="RNA_pol_sigma_r3/r4-like"/>
</dbReference>
<dbReference type="InterPro" id="IPR053812">
    <property type="entry name" value="HTH_Sigma70_ECF-like"/>
</dbReference>
<dbReference type="Pfam" id="PF07638">
    <property type="entry name" value="Sigma70_ECF"/>
    <property type="match status" value="1"/>
</dbReference>
<dbReference type="SUPFAM" id="SSF88659">
    <property type="entry name" value="Sigma3 and sigma4 domains of RNA polymerase sigma factors"/>
    <property type="match status" value="1"/>
</dbReference>